<keyword evidence="2 4" id="KW-0378">Hydrolase</keyword>
<reference evidence="4" key="1">
    <citation type="submission" date="2018-06" db="EMBL/GenBank/DDBJ databases">
        <authorList>
            <person name="Zhirakovskaya E."/>
        </authorList>
    </citation>
    <scope>NUCLEOTIDE SEQUENCE</scope>
</reference>
<evidence type="ECO:0000256" key="2">
    <source>
        <dbReference type="ARBA" id="ARBA00022801"/>
    </source>
</evidence>
<keyword evidence="4" id="KW-0031">Aminopeptidase</keyword>
<proteinExistence type="predicted"/>
<dbReference type="Gene3D" id="3.60.20.30">
    <property type="entry name" value="(Glycosyl)asparaginase"/>
    <property type="match status" value="1"/>
</dbReference>
<dbReference type="InterPro" id="IPR000246">
    <property type="entry name" value="Peptidase_T2"/>
</dbReference>
<dbReference type="InterPro" id="IPR029055">
    <property type="entry name" value="Ntn_hydrolases_N"/>
</dbReference>
<evidence type="ECO:0000256" key="1">
    <source>
        <dbReference type="ARBA" id="ARBA00022670"/>
    </source>
</evidence>
<dbReference type="SUPFAM" id="SSF56235">
    <property type="entry name" value="N-terminal nucleophile aminohydrolases (Ntn hydrolases)"/>
    <property type="match status" value="1"/>
</dbReference>
<dbReference type="GO" id="GO:0008798">
    <property type="term" value="F:beta-aspartyl-peptidase activity"/>
    <property type="evidence" value="ECO:0007669"/>
    <property type="project" value="UniProtKB-EC"/>
</dbReference>
<accession>A0A3B0R903</accession>
<dbReference type="GO" id="GO:0016811">
    <property type="term" value="F:hydrolase activity, acting on carbon-nitrogen (but not peptide) bonds, in linear amides"/>
    <property type="evidence" value="ECO:0007669"/>
    <property type="project" value="UniProtKB-ARBA"/>
</dbReference>
<dbReference type="Pfam" id="PF01112">
    <property type="entry name" value="Asparaginase_2"/>
    <property type="match status" value="2"/>
</dbReference>
<dbReference type="EC" id="3.4.19.5" evidence="4"/>
<organism evidence="4">
    <name type="scientific">hydrothermal vent metagenome</name>
    <dbReference type="NCBI Taxonomy" id="652676"/>
    <lineage>
        <taxon>unclassified sequences</taxon>
        <taxon>metagenomes</taxon>
        <taxon>ecological metagenomes</taxon>
    </lineage>
</organism>
<dbReference type="PANTHER" id="PTHR10188">
    <property type="entry name" value="L-ASPARAGINASE"/>
    <property type="match status" value="1"/>
</dbReference>
<dbReference type="GO" id="GO:0004177">
    <property type="term" value="F:aminopeptidase activity"/>
    <property type="evidence" value="ECO:0007669"/>
    <property type="project" value="UniProtKB-KW"/>
</dbReference>
<keyword evidence="3" id="KW-0068">Autocatalytic cleavage</keyword>
<dbReference type="FunFam" id="3.60.20.30:FF:000001">
    <property type="entry name" value="Isoaspartyl peptidase/L-asparaginase"/>
    <property type="match status" value="1"/>
</dbReference>
<protein>
    <submittedName>
        <fullName evidence="4">Isoaspartyl aminopeptidase @ Asp-X dipeptidase</fullName>
        <ecNumber evidence="4">3.4.19.5</ecNumber>
    </submittedName>
</protein>
<evidence type="ECO:0000256" key="3">
    <source>
        <dbReference type="ARBA" id="ARBA00022813"/>
    </source>
</evidence>
<keyword evidence="1" id="KW-0645">Protease</keyword>
<dbReference type="GO" id="GO:0006508">
    <property type="term" value="P:proteolysis"/>
    <property type="evidence" value="ECO:0007669"/>
    <property type="project" value="UniProtKB-KW"/>
</dbReference>
<gene>
    <name evidence="4" type="ORF">MNBD_ALPHA06-1157</name>
</gene>
<name>A0A3B0R903_9ZZZZ</name>
<sequence>MSQIIALALHGGAGPIRKTDTTAEEQNLRQLLLAGETALLDGAKALDVVEQMIRGLEEAGLYIAGRGASPNRDGQFELDASIMDGAARRAGAVCALQGYVSPIAVARAVMEHTPHVMLAGQGAMDFAAAQGMDKIDNPETHFTPVTPPGAATNELSHGTVGCVALDAQGGLAAGTSTGGVLHKLPGRVGDTPLIGAGTWADKRVAVSCTGQGEYFIRAAVAADVSARMAYGGASVDAAAAGALADMQRQGGDGGLIAIDQYGRVTLPYISHGMRRAARHGDGRIEVGVFR</sequence>
<dbReference type="EMBL" id="UOEE01000093">
    <property type="protein sequence ID" value="VAV89700.1"/>
    <property type="molecule type" value="Genomic_DNA"/>
</dbReference>
<dbReference type="AlphaFoldDB" id="A0A3B0R903"/>
<dbReference type="PANTHER" id="PTHR10188:SF6">
    <property type="entry name" value="N(4)-(BETA-N-ACETYLGLUCOSAMINYL)-L-ASPARAGINASE"/>
    <property type="match status" value="1"/>
</dbReference>
<evidence type="ECO:0000313" key="4">
    <source>
        <dbReference type="EMBL" id="VAV89700.1"/>
    </source>
</evidence>